<keyword evidence="2" id="KW-1185">Reference proteome</keyword>
<dbReference type="Gene3D" id="1.10.150.240">
    <property type="entry name" value="Putative phosphatase, domain 2"/>
    <property type="match status" value="1"/>
</dbReference>
<dbReference type="RefSeq" id="WP_175312557.1">
    <property type="nucleotide sequence ID" value="NZ_CBCRYR010000002.1"/>
</dbReference>
<proteinExistence type="predicted"/>
<dbReference type="InterPro" id="IPR023214">
    <property type="entry name" value="HAD_sf"/>
</dbReference>
<reference evidence="1 2" key="1">
    <citation type="submission" date="2020-05" db="EMBL/GenBank/DDBJ databases">
        <title>Genome Sequencing of Type Strains.</title>
        <authorList>
            <person name="Lemaire J.F."/>
            <person name="Inderbitzin P."/>
            <person name="Gregorio O.A."/>
            <person name="Collins S.B."/>
            <person name="Wespe N."/>
            <person name="Knight-Connoni V."/>
        </authorList>
    </citation>
    <scope>NUCLEOTIDE SEQUENCE [LARGE SCALE GENOMIC DNA]</scope>
    <source>
        <strain evidence="1 2">DSM 100049</strain>
    </source>
</reference>
<dbReference type="AlphaFoldDB" id="A0A7Y6B690"/>
<evidence type="ECO:0000313" key="2">
    <source>
        <dbReference type="Proteomes" id="UP000536441"/>
    </source>
</evidence>
<sequence length="219" mass="23250">MTPLPTRRFGGFLFDMDGTILSSIASAERAWTAWATRQGLDVAAFLPTIHGVQSVETIRRLNLPGVDPVAEAHALTEAEMLDVDDVDPIGGAGAFLAALPPDRWAIVTSAPRRLAEVRLKAAGLPLPGVFVTAEDAERSKPAPDGFLLGAKRLGVAPQDCLAFEDAPAGIAAAEAAGMAVVVVSQTHRHPMDTTHVMVTDYRDLAVEWDGASLKLDHRV</sequence>
<dbReference type="SFLD" id="SFLDG01129">
    <property type="entry name" value="C1.5:_HAD__Beta-PGM__Phosphata"/>
    <property type="match status" value="1"/>
</dbReference>
<dbReference type="Proteomes" id="UP000536441">
    <property type="component" value="Unassembled WGS sequence"/>
</dbReference>
<protein>
    <submittedName>
        <fullName evidence="1">HAD-IA family hydrolase</fullName>
    </submittedName>
</protein>
<dbReference type="Pfam" id="PF00702">
    <property type="entry name" value="Hydrolase"/>
    <property type="match status" value="1"/>
</dbReference>
<dbReference type="InterPro" id="IPR023198">
    <property type="entry name" value="PGP-like_dom2"/>
</dbReference>
<dbReference type="PANTHER" id="PTHR43481:SF4">
    <property type="entry name" value="GLYCEROL-1-PHOSPHATE PHOSPHOHYDROLASE 1-RELATED"/>
    <property type="match status" value="1"/>
</dbReference>
<dbReference type="InterPro" id="IPR036412">
    <property type="entry name" value="HAD-like_sf"/>
</dbReference>
<dbReference type="SUPFAM" id="SSF56784">
    <property type="entry name" value="HAD-like"/>
    <property type="match status" value="1"/>
</dbReference>
<dbReference type="SFLD" id="SFLDS00003">
    <property type="entry name" value="Haloacid_Dehalogenase"/>
    <property type="match status" value="1"/>
</dbReference>
<dbReference type="InterPro" id="IPR051806">
    <property type="entry name" value="HAD-like_SPP"/>
</dbReference>
<dbReference type="GO" id="GO:0050308">
    <property type="term" value="F:sugar-phosphatase activity"/>
    <property type="evidence" value="ECO:0007669"/>
    <property type="project" value="TreeGrafter"/>
</dbReference>
<dbReference type="EMBL" id="JABMCH010000066">
    <property type="protein sequence ID" value="NUU47973.1"/>
    <property type="molecule type" value="Genomic_DNA"/>
</dbReference>
<organism evidence="1 2">
    <name type="scientific">Sphingomonas zeae</name>
    <dbReference type="NCBI Taxonomy" id="1646122"/>
    <lineage>
        <taxon>Bacteria</taxon>
        <taxon>Pseudomonadati</taxon>
        <taxon>Pseudomonadota</taxon>
        <taxon>Alphaproteobacteria</taxon>
        <taxon>Sphingomonadales</taxon>
        <taxon>Sphingomonadaceae</taxon>
        <taxon>Sphingomonas</taxon>
    </lineage>
</organism>
<evidence type="ECO:0000313" key="1">
    <source>
        <dbReference type="EMBL" id="NUU47973.1"/>
    </source>
</evidence>
<dbReference type="NCBIfam" id="TIGR01509">
    <property type="entry name" value="HAD-SF-IA-v3"/>
    <property type="match status" value="1"/>
</dbReference>
<accession>A0A7Y6B690</accession>
<comment type="caution">
    <text evidence="1">The sequence shown here is derived from an EMBL/GenBank/DDBJ whole genome shotgun (WGS) entry which is preliminary data.</text>
</comment>
<name>A0A7Y6B690_9SPHN</name>
<dbReference type="PANTHER" id="PTHR43481">
    <property type="entry name" value="FRUCTOSE-1-PHOSPHATE PHOSPHATASE"/>
    <property type="match status" value="1"/>
</dbReference>
<gene>
    <name evidence="1" type="ORF">HP438_13445</name>
</gene>
<keyword evidence="1" id="KW-0378">Hydrolase</keyword>
<dbReference type="Gene3D" id="3.40.50.1000">
    <property type="entry name" value="HAD superfamily/HAD-like"/>
    <property type="match status" value="1"/>
</dbReference>
<dbReference type="InterPro" id="IPR006439">
    <property type="entry name" value="HAD-SF_hydro_IA"/>
</dbReference>